<protein>
    <recommendedName>
        <fullName evidence="5">Schizont-infected cell agglutination extracellular alpha domain-containing protein</fullName>
    </recommendedName>
</protein>
<keyword evidence="2" id="KW-0472">Membrane</keyword>
<reference evidence="3 4" key="1">
    <citation type="submission" date="2014-03" db="EMBL/GenBank/DDBJ databases">
        <title>The Genome Sequence of Plasmodium fragile nilgiri.</title>
        <authorList>
            <consortium name="The Broad Institute Genomics Platform"/>
            <consortium name="The Broad Institute Genome Sequencing Center for Infectious Disease"/>
            <person name="Neafsey D."/>
            <person name="Duraisingh M."/>
            <person name="Young S.K."/>
            <person name="Zeng Q."/>
            <person name="Gargeya S."/>
            <person name="Abouelleil A."/>
            <person name="Alvarado L."/>
            <person name="Chapman S.B."/>
            <person name="Gainer-Dewar J."/>
            <person name="Goldberg J."/>
            <person name="Griggs A."/>
            <person name="Gujja S."/>
            <person name="Hansen M."/>
            <person name="Howarth C."/>
            <person name="Imamovic A."/>
            <person name="Larimer J."/>
            <person name="Pearson M."/>
            <person name="Poon T.W."/>
            <person name="Priest M."/>
            <person name="Roberts A."/>
            <person name="Saif S."/>
            <person name="Shea T."/>
            <person name="Sykes S."/>
            <person name="Wortman J."/>
            <person name="Nusbaum C."/>
            <person name="Birren B."/>
        </authorList>
    </citation>
    <scope>NUCLEOTIDE SEQUENCE [LARGE SCALE GENOMIC DNA]</scope>
    <source>
        <strain evidence="4">nilgiri</strain>
    </source>
</reference>
<feature type="compositionally biased region" description="Pro residues" evidence="1">
    <location>
        <begin position="517"/>
        <end position="528"/>
    </location>
</feature>
<gene>
    <name evidence="3" type="ORF">AK88_05556</name>
</gene>
<feature type="transmembrane region" description="Helical" evidence="2">
    <location>
        <begin position="612"/>
        <end position="634"/>
    </location>
</feature>
<keyword evidence="2" id="KW-1133">Transmembrane helix</keyword>
<dbReference type="OMA" id="MHADSEY"/>
<sequence length="646" mass="66588">MGLFITHMHADSEYDNAINCENAYWEHPAEHATSGQSPRKMDRSTERVICRLMTQAIYFANAWSQDIRNNAEDNEGKDTEIKGIMRCTIADIYQDILRTYGCEGWWGTYYAWYTTQIMGTVLENQLGENHCKRGMYKEIELGHWPMRNKMKTWLEQDASMQKKLAQEQIGDDCKGAKVKLEVGPREEEQEKTEDNKTKDAVQQHVRQILGNLKHAMKQEEDRLKASRAPAPTYPSGAEAHDQKAAAIEAQMNKAIEHVKDKIKEVIAKNASAQAAAAAKAAAATPASTGVGTTPAAAEKEPKKEDAAPAKVPEAPKALRPAQTGPATVNGAEGVARSDESAPGSIPQPPPAAPATAQDTVGTGTGTGSSGAPNSQKAHAGNTSTADCGATTTSHVSTHGEVTVRTEISFAPSSSSECSGKDGANGPGSSGSPSAPAEAAPTAADPAKAAPEATPKGTSGDSGTPSPAGPGSPTTSQGTLGEKDARGGAGETGETGAAGEAGNTVPSVAEGGKDDPPLLNPPKPKPNPNPNQSGSSGSFSDADLADGVSGGEGKGGGDSGGVNGGVSAGGSGAGAGVGGAGGSPPSSGPSPDTKDQPLPILPPTSKPFDPRGLIPYTPAIIPAVVGIGVIAFFLWKYEIKHIYNYFL</sequence>
<feature type="region of interest" description="Disordered" evidence="1">
    <location>
        <begin position="282"/>
        <end position="605"/>
    </location>
</feature>
<feature type="compositionally biased region" description="Low complexity" evidence="1">
    <location>
        <begin position="429"/>
        <end position="475"/>
    </location>
</feature>
<feature type="compositionally biased region" description="Polar residues" evidence="1">
    <location>
        <begin position="371"/>
        <end position="396"/>
    </location>
</feature>
<feature type="non-terminal residue" evidence="3">
    <location>
        <position position="646"/>
    </location>
</feature>
<keyword evidence="4" id="KW-1185">Reference proteome</keyword>
<dbReference type="GeneID" id="24270870"/>
<dbReference type="EMBL" id="KQ001789">
    <property type="protein sequence ID" value="KJP84812.1"/>
    <property type="molecule type" value="Genomic_DNA"/>
</dbReference>
<evidence type="ECO:0008006" key="5">
    <source>
        <dbReference type="Google" id="ProtNLM"/>
    </source>
</evidence>
<dbReference type="AlphaFoldDB" id="A0A0D9QDB3"/>
<feature type="compositionally biased region" description="Basic and acidic residues" evidence="1">
    <location>
        <begin position="297"/>
        <end position="307"/>
    </location>
</feature>
<organism evidence="3 4">
    <name type="scientific">Plasmodium fragile</name>
    <dbReference type="NCBI Taxonomy" id="5857"/>
    <lineage>
        <taxon>Eukaryota</taxon>
        <taxon>Sar</taxon>
        <taxon>Alveolata</taxon>
        <taxon>Apicomplexa</taxon>
        <taxon>Aconoidasida</taxon>
        <taxon>Haemosporida</taxon>
        <taxon>Plasmodiidae</taxon>
        <taxon>Plasmodium</taxon>
        <taxon>Plasmodium (Plasmodium)</taxon>
    </lineage>
</organism>
<feature type="compositionally biased region" description="Low complexity" evidence="1">
    <location>
        <begin position="282"/>
        <end position="296"/>
    </location>
</feature>
<feature type="compositionally biased region" description="Gly residues" evidence="1">
    <location>
        <begin position="547"/>
        <end position="581"/>
    </location>
</feature>
<dbReference type="RefSeq" id="XP_012338581.1">
    <property type="nucleotide sequence ID" value="XM_012483158.1"/>
</dbReference>
<evidence type="ECO:0000256" key="1">
    <source>
        <dbReference type="SAM" id="MobiDB-lite"/>
    </source>
</evidence>
<evidence type="ECO:0000256" key="2">
    <source>
        <dbReference type="SAM" id="Phobius"/>
    </source>
</evidence>
<accession>A0A0D9QDB3</accession>
<dbReference type="Proteomes" id="UP000054561">
    <property type="component" value="Unassembled WGS sequence"/>
</dbReference>
<proteinExistence type="predicted"/>
<keyword evidence="2" id="KW-0812">Transmembrane</keyword>
<feature type="compositionally biased region" description="Low complexity" evidence="1">
    <location>
        <begin position="308"/>
        <end position="317"/>
    </location>
</feature>
<name>A0A0D9QDB3_PLAFR</name>
<evidence type="ECO:0000313" key="4">
    <source>
        <dbReference type="Proteomes" id="UP000054561"/>
    </source>
</evidence>
<dbReference type="VEuPathDB" id="PlasmoDB:AK88_05556"/>
<evidence type="ECO:0000313" key="3">
    <source>
        <dbReference type="EMBL" id="KJP84812.1"/>
    </source>
</evidence>